<keyword evidence="3" id="KW-1185">Reference proteome</keyword>
<evidence type="ECO:0000256" key="1">
    <source>
        <dbReference type="SAM" id="Coils"/>
    </source>
</evidence>
<dbReference type="STRING" id="428992.SAMN05216272_105311"/>
<dbReference type="Proteomes" id="UP000199636">
    <property type="component" value="Unassembled WGS sequence"/>
</dbReference>
<proteinExistence type="predicted"/>
<feature type="coiled-coil region" evidence="1">
    <location>
        <begin position="139"/>
        <end position="166"/>
    </location>
</feature>
<dbReference type="AlphaFoldDB" id="A0A1G8HM05"/>
<evidence type="ECO:0000313" key="3">
    <source>
        <dbReference type="Proteomes" id="UP000199636"/>
    </source>
</evidence>
<protein>
    <submittedName>
        <fullName evidence="2">Organiser of macrodomain of Terminus of chromosome</fullName>
    </submittedName>
</protein>
<keyword evidence="1" id="KW-0175">Coiled coil</keyword>
<dbReference type="RefSeq" id="WP_090263222.1">
    <property type="nucleotide sequence ID" value="NZ_FNDS01000005.1"/>
</dbReference>
<evidence type="ECO:0000313" key="2">
    <source>
        <dbReference type="EMBL" id="SDI07531.1"/>
    </source>
</evidence>
<gene>
    <name evidence="2" type="ORF">SAMN05216272_105311</name>
</gene>
<name>A0A1G8HM05_9PSED</name>
<reference evidence="3" key="1">
    <citation type="submission" date="2016-10" db="EMBL/GenBank/DDBJ databases">
        <authorList>
            <person name="Varghese N."/>
            <person name="Submissions S."/>
        </authorList>
    </citation>
    <scope>NUCLEOTIDE SEQUENCE [LARGE SCALE GENOMIC DNA]</scope>
    <source>
        <strain evidence="3">CCM 7469</strain>
    </source>
</reference>
<accession>A0A1G8HM05</accession>
<sequence length="256" mass="29323">MGKKKDVSEWLTDENCEWAMQYIRDKAKNDVKKIISLYTENPLAVELFPKPANLKSVKLKSSSSNLKTITNIIRELENSLQGREIISGIKSALRQRKYRSPKNGKTPKTFTLPNSTFRKLQNLAKENGKTHTEIITALLDKTEIINENLHKQVKDLKHALRNEREIRESNAAAHQSKIDAAMRQLEISLQRLAAWETAYGDELPTNPDIATIKQLVEKKIKQAKLVIRYAGQEGLFNEEPSLQESQQNHVQGRPEW</sequence>
<organism evidence="2 3">
    <name type="scientific">Pseudomonas panipatensis</name>
    <dbReference type="NCBI Taxonomy" id="428992"/>
    <lineage>
        <taxon>Bacteria</taxon>
        <taxon>Pseudomonadati</taxon>
        <taxon>Pseudomonadota</taxon>
        <taxon>Gammaproteobacteria</taxon>
        <taxon>Pseudomonadales</taxon>
        <taxon>Pseudomonadaceae</taxon>
        <taxon>Pseudomonas</taxon>
    </lineage>
</organism>
<dbReference type="EMBL" id="FNDS01000005">
    <property type="protein sequence ID" value="SDI07531.1"/>
    <property type="molecule type" value="Genomic_DNA"/>
</dbReference>
<dbReference type="OrthoDB" id="6848981at2"/>